<dbReference type="Proteomes" id="UP000039865">
    <property type="component" value="Unassembled WGS sequence"/>
</dbReference>
<evidence type="ECO:0000313" key="4">
    <source>
        <dbReference type="Proteomes" id="UP000039865"/>
    </source>
</evidence>
<sequence>MLKLKIFVLFALAIQTLSATVQVDKNKTISIIAGFLEGIVEQDHLSDLQECLQDSEELTEQLEEIQNDLESRNINAMFDGLKLIGKLVLSLPSQLKDCEKIKDDLEQFKKWAEVFTKPQELYVQLMKNIPAHFTEIWDDIQDANTQYQNGDYYKYGKDLGDSMVLAVGQVQTRYKIVEKLDQGYQKFKEWFDEYIWSSQEKREKSLTEEIIQGISNTNLIK</sequence>
<keyword evidence="1" id="KW-0175">Coiled coil</keyword>
<proteinExistence type="predicted"/>
<keyword evidence="4" id="KW-1185">Reference proteome</keyword>
<evidence type="ECO:0000313" key="3">
    <source>
        <dbReference type="EMBL" id="CDW72936.1"/>
    </source>
</evidence>
<feature type="coiled-coil region" evidence="1">
    <location>
        <begin position="45"/>
        <end position="75"/>
    </location>
</feature>
<evidence type="ECO:0000256" key="2">
    <source>
        <dbReference type="SAM" id="SignalP"/>
    </source>
</evidence>
<accession>A0A077ZWR8</accession>
<feature type="chain" id="PRO_5001729053" evidence="2">
    <location>
        <begin position="19"/>
        <end position="221"/>
    </location>
</feature>
<reference evidence="3 4" key="1">
    <citation type="submission" date="2014-06" db="EMBL/GenBank/DDBJ databases">
        <authorList>
            <person name="Swart Estienne"/>
        </authorList>
    </citation>
    <scope>NUCLEOTIDE SEQUENCE [LARGE SCALE GENOMIC DNA]</scope>
    <source>
        <strain evidence="3 4">130c</strain>
    </source>
</reference>
<keyword evidence="2" id="KW-0732">Signal</keyword>
<protein>
    <submittedName>
        <fullName evidence="3">Uncharacterized protein</fullName>
    </submittedName>
</protein>
<dbReference type="EMBL" id="CCKQ01001835">
    <property type="protein sequence ID" value="CDW72936.1"/>
    <property type="molecule type" value="Genomic_DNA"/>
</dbReference>
<dbReference type="CDD" id="cd22935">
    <property type="entry name" value="SctA-like"/>
    <property type="match status" value="1"/>
</dbReference>
<dbReference type="AlphaFoldDB" id="A0A077ZWR8"/>
<evidence type="ECO:0000256" key="1">
    <source>
        <dbReference type="SAM" id="Coils"/>
    </source>
</evidence>
<name>A0A077ZWR8_STYLE</name>
<gene>
    <name evidence="3" type="primary">Contig10160.g10858</name>
    <name evidence="3" type="ORF">STYLEM_1904</name>
</gene>
<dbReference type="InParanoid" id="A0A077ZWR8"/>
<feature type="signal peptide" evidence="2">
    <location>
        <begin position="1"/>
        <end position="18"/>
    </location>
</feature>
<organism evidence="3 4">
    <name type="scientific">Stylonychia lemnae</name>
    <name type="common">Ciliate</name>
    <dbReference type="NCBI Taxonomy" id="5949"/>
    <lineage>
        <taxon>Eukaryota</taxon>
        <taxon>Sar</taxon>
        <taxon>Alveolata</taxon>
        <taxon>Ciliophora</taxon>
        <taxon>Intramacronucleata</taxon>
        <taxon>Spirotrichea</taxon>
        <taxon>Stichotrichia</taxon>
        <taxon>Sporadotrichida</taxon>
        <taxon>Oxytrichidae</taxon>
        <taxon>Stylonychinae</taxon>
        <taxon>Stylonychia</taxon>
    </lineage>
</organism>